<name>A0ABU6QSV8_9FABA</name>
<dbReference type="Proteomes" id="UP001341840">
    <property type="component" value="Unassembled WGS sequence"/>
</dbReference>
<evidence type="ECO:0000256" key="2">
    <source>
        <dbReference type="SAM" id="MobiDB-lite"/>
    </source>
</evidence>
<feature type="coiled-coil region" evidence="1">
    <location>
        <begin position="85"/>
        <end position="140"/>
    </location>
</feature>
<accession>A0ABU6QSV8</accession>
<reference evidence="3 4" key="1">
    <citation type="journal article" date="2023" name="Plants (Basel)">
        <title>Bridging the Gap: Combining Genomics and Transcriptomics Approaches to Understand Stylosanthes scabra, an Orphan Legume from the Brazilian Caatinga.</title>
        <authorList>
            <person name="Ferreira-Neto J.R.C."/>
            <person name="da Silva M.D."/>
            <person name="Binneck E."/>
            <person name="de Melo N.F."/>
            <person name="da Silva R.H."/>
            <person name="de Melo A.L.T.M."/>
            <person name="Pandolfi V."/>
            <person name="Bustamante F.O."/>
            <person name="Brasileiro-Vidal A.C."/>
            <person name="Benko-Iseppon A.M."/>
        </authorList>
    </citation>
    <scope>NUCLEOTIDE SEQUENCE [LARGE SCALE GENOMIC DNA]</scope>
    <source>
        <tissue evidence="3">Leaves</tissue>
    </source>
</reference>
<organism evidence="3 4">
    <name type="scientific">Stylosanthes scabra</name>
    <dbReference type="NCBI Taxonomy" id="79078"/>
    <lineage>
        <taxon>Eukaryota</taxon>
        <taxon>Viridiplantae</taxon>
        <taxon>Streptophyta</taxon>
        <taxon>Embryophyta</taxon>
        <taxon>Tracheophyta</taxon>
        <taxon>Spermatophyta</taxon>
        <taxon>Magnoliopsida</taxon>
        <taxon>eudicotyledons</taxon>
        <taxon>Gunneridae</taxon>
        <taxon>Pentapetalae</taxon>
        <taxon>rosids</taxon>
        <taxon>fabids</taxon>
        <taxon>Fabales</taxon>
        <taxon>Fabaceae</taxon>
        <taxon>Papilionoideae</taxon>
        <taxon>50 kb inversion clade</taxon>
        <taxon>dalbergioids sensu lato</taxon>
        <taxon>Dalbergieae</taxon>
        <taxon>Pterocarpus clade</taxon>
        <taxon>Stylosanthes</taxon>
    </lineage>
</organism>
<evidence type="ECO:0000256" key="1">
    <source>
        <dbReference type="SAM" id="Coils"/>
    </source>
</evidence>
<proteinExistence type="predicted"/>
<gene>
    <name evidence="3" type="ORF">PIB30_084781</name>
</gene>
<keyword evidence="1" id="KW-0175">Coiled coil</keyword>
<feature type="region of interest" description="Disordered" evidence="2">
    <location>
        <begin position="1"/>
        <end position="43"/>
    </location>
</feature>
<evidence type="ECO:0000313" key="4">
    <source>
        <dbReference type="Proteomes" id="UP001341840"/>
    </source>
</evidence>
<comment type="caution">
    <text evidence="3">The sequence shown here is derived from an EMBL/GenBank/DDBJ whole genome shotgun (WGS) entry which is preliminary data.</text>
</comment>
<keyword evidence="4" id="KW-1185">Reference proteome</keyword>
<dbReference type="EMBL" id="JASCZI010001387">
    <property type="protein sequence ID" value="MED6114873.1"/>
    <property type="molecule type" value="Genomic_DNA"/>
</dbReference>
<feature type="compositionally biased region" description="Acidic residues" evidence="2">
    <location>
        <begin position="17"/>
        <end position="40"/>
    </location>
</feature>
<evidence type="ECO:0000313" key="3">
    <source>
        <dbReference type="EMBL" id="MED6114873.1"/>
    </source>
</evidence>
<sequence length="187" mass="22939">MVRTRGRHIDYHQNQQVEEEEEQIQQPENENEAENENQSEEEQRTMHFEATNAGFPNNFGEQQQQGFQQLNEELSNMKIQQMQFFQDMQNTQARYLKELEALNTRQNDLWSQQHHFYNTMRTQQEEMAKEIQEIKKYKVNQTLIQFRQDPIEKMEERIYQQHNEIIEMRLQIKEWTKNTSSREPYCC</sequence>
<protein>
    <submittedName>
        <fullName evidence="3">Uncharacterized protein</fullName>
    </submittedName>
</protein>